<reference evidence="2" key="1">
    <citation type="submission" date="2025-08" db="UniProtKB">
        <authorList>
            <consortium name="Ensembl"/>
        </authorList>
    </citation>
    <scope>IDENTIFICATION</scope>
</reference>
<reference evidence="2" key="2">
    <citation type="submission" date="2025-09" db="UniProtKB">
        <authorList>
            <consortium name="Ensembl"/>
        </authorList>
    </citation>
    <scope>IDENTIFICATION</scope>
</reference>
<proteinExistence type="predicted"/>
<evidence type="ECO:0000313" key="3">
    <source>
        <dbReference type="Proteomes" id="UP000261600"/>
    </source>
</evidence>
<organism evidence="2 3">
    <name type="scientific">Monopterus albus</name>
    <name type="common">Swamp eel</name>
    <dbReference type="NCBI Taxonomy" id="43700"/>
    <lineage>
        <taxon>Eukaryota</taxon>
        <taxon>Metazoa</taxon>
        <taxon>Chordata</taxon>
        <taxon>Craniata</taxon>
        <taxon>Vertebrata</taxon>
        <taxon>Euteleostomi</taxon>
        <taxon>Actinopterygii</taxon>
        <taxon>Neopterygii</taxon>
        <taxon>Teleostei</taxon>
        <taxon>Neoteleostei</taxon>
        <taxon>Acanthomorphata</taxon>
        <taxon>Anabantaria</taxon>
        <taxon>Synbranchiformes</taxon>
        <taxon>Synbranchidae</taxon>
        <taxon>Monopterus</taxon>
    </lineage>
</organism>
<evidence type="ECO:0000256" key="1">
    <source>
        <dbReference type="SAM" id="MobiDB-lite"/>
    </source>
</evidence>
<feature type="region of interest" description="Disordered" evidence="1">
    <location>
        <begin position="85"/>
        <end position="120"/>
    </location>
</feature>
<name>A0A3Q3Q1Q6_MONAL</name>
<sequence>VSCVNLYNHKLRGHSPDHVPHEEEEGVSGRRAEVLAINRVSVEELDKLLQAPEAALQAAQQELCKLILGDCGQQLVVQILQQNPDDLNDGEDEGAERQSSRVIPERHILSSKPSPQGRKQWAGGHVIWLDKGPVVGGKGPGQGHLSQSRDEVGTPEEEEDVVELQADQVLVVKSLSPVEGKKALGVRALLFHITAGVVLGTDTGYKEGLEIV</sequence>
<keyword evidence="3" id="KW-1185">Reference proteome</keyword>
<dbReference type="Proteomes" id="UP000261600">
    <property type="component" value="Unplaced"/>
</dbReference>
<protein>
    <submittedName>
        <fullName evidence="2">Uncharacterized protein</fullName>
    </submittedName>
</protein>
<feature type="compositionally biased region" description="Basic and acidic residues" evidence="1">
    <location>
        <begin position="95"/>
        <end position="108"/>
    </location>
</feature>
<dbReference type="Ensembl" id="ENSMALT00000002519.1">
    <property type="protein sequence ID" value="ENSMALP00000002450.1"/>
    <property type="gene ID" value="ENSMALG00000001833.1"/>
</dbReference>
<accession>A0A3Q3Q1Q6</accession>
<evidence type="ECO:0000313" key="2">
    <source>
        <dbReference type="Ensembl" id="ENSMALP00000002450.1"/>
    </source>
</evidence>
<feature type="region of interest" description="Disordered" evidence="1">
    <location>
        <begin position="136"/>
        <end position="159"/>
    </location>
</feature>
<dbReference type="AlphaFoldDB" id="A0A3Q3Q1Q6"/>